<protein>
    <submittedName>
        <fullName evidence="6">IclR family transcriptional regulator</fullName>
    </submittedName>
</protein>
<keyword evidence="7" id="KW-1185">Reference proteome</keyword>
<dbReference type="PANTHER" id="PTHR30136:SF24">
    <property type="entry name" value="HTH-TYPE TRANSCRIPTIONAL REPRESSOR ALLR"/>
    <property type="match status" value="1"/>
</dbReference>
<dbReference type="SUPFAM" id="SSF46785">
    <property type="entry name" value="Winged helix' DNA-binding domain"/>
    <property type="match status" value="1"/>
</dbReference>
<evidence type="ECO:0000313" key="7">
    <source>
        <dbReference type="Proteomes" id="UP000281738"/>
    </source>
</evidence>
<gene>
    <name evidence="6" type="ORF">EDD33_0064</name>
</gene>
<dbReference type="SUPFAM" id="SSF55781">
    <property type="entry name" value="GAF domain-like"/>
    <property type="match status" value="1"/>
</dbReference>
<accession>A0A3N2CNZ4</accession>
<dbReference type="GO" id="GO:0003677">
    <property type="term" value="F:DNA binding"/>
    <property type="evidence" value="ECO:0007669"/>
    <property type="project" value="UniProtKB-KW"/>
</dbReference>
<evidence type="ECO:0000256" key="3">
    <source>
        <dbReference type="ARBA" id="ARBA00023163"/>
    </source>
</evidence>
<evidence type="ECO:0000256" key="2">
    <source>
        <dbReference type="ARBA" id="ARBA00023125"/>
    </source>
</evidence>
<feature type="domain" description="IclR-ED" evidence="5">
    <location>
        <begin position="75"/>
        <end position="252"/>
    </location>
</feature>
<comment type="caution">
    <text evidence="6">The sequence shown here is derived from an EMBL/GenBank/DDBJ whole genome shotgun (WGS) entry which is preliminary data.</text>
</comment>
<dbReference type="Gene3D" id="3.30.450.40">
    <property type="match status" value="1"/>
</dbReference>
<keyword evidence="1" id="KW-0805">Transcription regulation</keyword>
<feature type="domain" description="HTH iclR-type" evidence="4">
    <location>
        <begin position="13"/>
        <end position="74"/>
    </location>
</feature>
<dbReference type="InterPro" id="IPR014757">
    <property type="entry name" value="Tscrpt_reg_IclR_C"/>
</dbReference>
<evidence type="ECO:0000259" key="5">
    <source>
        <dbReference type="PROSITE" id="PS51078"/>
    </source>
</evidence>
<name>A0A3N2CNZ4_9ACTN</name>
<dbReference type="Proteomes" id="UP000281738">
    <property type="component" value="Unassembled WGS sequence"/>
</dbReference>
<dbReference type="RefSeq" id="WP_211332359.1">
    <property type="nucleotide sequence ID" value="NZ_RKHO01000001.1"/>
</dbReference>
<reference evidence="6 7" key="1">
    <citation type="submission" date="2018-11" db="EMBL/GenBank/DDBJ databases">
        <title>Sequencing the genomes of 1000 actinobacteria strains.</title>
        <authorList>
            <person name="Klenk H.-P."/>
        </authorList>
    </citation>
    <scope>NUCLEOTIDE SEQUENCE [LARGE SCALE GENOMIC DNA]</scope>
    <source>
        <strain evidence="6 7">DSM 12652</strain>
    </source>
</reference>
<dbReference type="PROSITE" id="PS51077">
    <property type="entry name" value="HTH_ICLR"/>
    <property type="match status" value="1"/>
</dbReference>
<dbReference type="GO" id="GO:0003700">
    <property type="term" value="F:DNA-binding transcription factor activity"/>
    <property type="evidence" value="ECO:0007669"/>
    <property type="project" value="TreeGrafter"/>
</dbReference>
<dbReference type="PROSITE" id="PS51078">
    <property type="entry name" value="ICLR_ED"/>
    <property type="match status" value="1"/>
</dbReference>
<dbReference type="InterPro" id="IPR005471">
    <property type="entry name" value="Tscrpt_reg_IclR_N"/>
</dbReference>
<dbReference type="PANTHER" id="PTHR30136">
    <property type="entry name" value="HELIX-TURN-HELIX TRANSCRIPTIONAL REGULATOR, ICLR FAMILY"/>
    <property type="match status" value="1"/>
</dbReference>
<dbReference type="EMBL" id="RKHO01000001">
    <property type="protein sequence ID" value="ROR89247.1"/>
    <property type="molecule type" value="Genomic_DNA"/>
</dbReference>
<dbReference type="InterPro" id="IPR050707">
    <property type="entry name" value="HTH_MetabolicPath_Reg"/>
</dbReference>
<evidence type="ECO:0000256" key="1">
    <source>
        <dbReference type="ARBA" id="ARBA00023015"/>
    </source>
</evidence>
<dbReference type="SMART" id="SM00346">
    <property type="entry name" value="HTH_ICLR"/>
    <property type="match status" value="1"/>
</dbReference>
<dbReference type="Gene3D" id="1.10.10.10">
    <property type="entry name" value="Winged helix-like DNA-binding domain superfamily/Winged helix DNA-binding domain"/>
    <property type="match status" value="1"/>
</dbReference>
<dbReference type="AlphaFoldDB" id="A0A3N2CNZ4"/>
<sequence>MTGDRSGESTSGTQAVDRAAALLTRIVEADRPVTFAELTEELGLARSTTSRLLNALERGRLLERTAPGEYRGGPLFVLYAARHDRTQQLARLATPILEAVGEVTRETVHLAVANGGWVEHVAQVDGTYLLGASDWNDVEVPVHCSALGKVLLAWKRLELPDGRLAAPTDQTITLRTDLEEDLEWVREHGYAVTHDELEIGLSGVAAPVFGPDDDVVAAVGVSGPTARLEQRAEEIGQLLVHHARTLSRRLQPGTPTEGAT</sequence>
<dbReference type="GO" id="GO:0045892">
    <property type="term" value="P:negative regulation of DNA-templated transcription"/>
    <property type="evidence" value="ECO:0007669"/>
    <property type="project" value="TreeGrafter"/>
</dbReference>
<keyword evidence="3" id="KW-0804">Transcription</keyword>
<organism evidence="6 7">
    <name type="scientific">Nocardioides aurantiacus</name>
    <dbReference type="NCBI Taxonomy" id="86796"/>
    <lineage>
        <taxon>Bacteria</taxon>
        <taxon>Bacillati</taxon>
        <taxon>Actinomycetota</taxon>
        <taxon>Actinomycetes</taxon>
        <taxon>Propionibacteriales</taxon>
        <taxon>Nocardioidaceae</taxon>
        <taxon>Nocardioides</taxon>
    </lineage>
</organism>
<dbReference type="Pfam" id="PF09339">
    <property type="entry name" value="HTH_IclR"/>
    <property type="match status" value="1"/>
</dbReference>
<dbReference type="InterPro" id="IPR036390">
    <property type="entry name" value="WH_DNA-bd_sf"/>
</dbReference>
<evidence type="ECO:0000259" key="4">
    <source>
        <dbReference type="PROSITE" id="PS51077"/>
    </source>
</evidence>
<proteinExistence type="predicted"/>
<dbReference type="Pfam" id="PF01614">
    <property type="entry name" value="IclR_C"/>
    <property type="match status" value="1"/>
</dbReference>
<dbReference type="InterPro" id="IPR029016">
    <property type="entry name" value="GAF-like_dom_sf"/>
</dbReference>
<dbReference type="InterPro" id="IPR036388">
    <property type="entry name" value="WH-like_DNA-bd_sf"/>
</dbReference>
<keyword evidence="2" id="KW-0238">DNA-binding</keyword>
<evidence type="ECO:0000313" key="6">
    <source>
        <dbReference type="EMBL" id="ROR89247.1"/>
    </source>
</evidence>